<dbReference type="PROSITE" id="PS51352">
    <property type="entry name" value="THIOREDOXIN_2"/>
    <property type="match status" value="1"/>
</dbReference>
<feature type="signal peptide" evidence="3">
    <location>
        <begin position="1"/>
        <end position="21"/>
    </location>
</feature>
<accession>A0A4Q7VJY6</accession>
<dbReference type="Proteomes" id="UP000293562">
    <property type="component" value="Unassembled WGS sequence"/>
</dbReference>
<organism evidence="5 6">
    <name type="scientific">Ancylomarina subtilis</name>
    <dbReference type="NCBI Taxonomy" id="1639035"/>
    <lineage>
        <taxon>Bacteria</taxon>
        <taxon>Pseudomonadati</taxon>
        <taxon>Bacteroidota</taxon>
        <taxon>Bacteroidia</taxon>
        <taxon>Marinilabiliales</taxon>
        <taxon>Marinifilaceae</taxon>
        <taxon>Ancylomarina</taxon>
    </lineage>
</organism>
<dbReference type="RefSeq" id="WP_130306301.1">
    <property type="nucleotide sequence ID" value="NZ_SHKN01000001.1"/>
</dbReference>
<protein>
    <submittedName>
        <fullName evidence="5">Thioredoxin-like protein</fullName>
    </submittedName>
</protein>
<dbReference type="PANTHER" id="PTHR15337">
    <property type="entry name" value="ANTERIOR GRADIENT PROTEIN-RELATED"/>
    <property type="match status" value="1"/>
</dbReference>
<feature type="domain" description="Thioredoxin" evidence="4">
    <location>
        <begin position="3"/>
        <end position="133"/>
    </location>
</feature>
<gene>
    <name evidence="5" type="ORF">EV201_1062</name>
</gene>
<keyword evidence="2" id="KW-0676">Redox-active center</keyword>
<dbReference type="PROSITE" id="PS00194">
    <property type="entry name" value="THIOREDOXIN_1"/>
    <property type="match status" value="1"/>
</dbReference>
<evidence type="ECO:0000256" key="1">
    <source>
        <dbReference type="ARBA" id="ARBA00022729"/>
    </source>
</evidence>
<dbReference type="PANTHER" id="PTHR15337:SF11">
    <property type="entry name" value="THIOREDOXIN DOMAIN-CONTAINING PROTEIN"/>
    <property type="match status" value="1"/>
</dbReference>
<dbReference type="InterPro" id="IPR051099">
    <property type="entry name" value="AGR/TXD"/>
</dbReference>
<dbReference type="InterPro" id="IPR036249">
    <property type="entry name" value="Thioredoxin-like_sf"/>
</dbReference>
<keyword evidence="1 3" id="KW-0732">Signal</keyword>
<dbReference type="Pfam" id="PF00085">
    <property type="entry name" value="Thioredoxin"/>
    <property type="match status" value="1"/>
</dbReference>
<dbReference type="EMBL" id="SHKN01000001">
    <property type="protein sequence ID" value="RZT96424.1"/>
    <property type="molecule type" value="Genomic_DNA"/>
</dbReference>
<comment type="caution">
    <text evidence="5">The sequence shown here is derived from an EMBL/GenBank/DDBJ whole genome shotgun (WGS) entry which is preliminary data.</text>
</comment>
<dbReference type="OrthoDB" id="1099736at2"/>
<dbReference type="AlphaFoldDB" id="A0A4Q7VJY6"/>
<dbReference type="InterPro" id="IPR017937">
    <property type="entry name" value="Thioredoxin_CS"/>
</dbReference>
<evidence type="ECO:0000256" key="3">
    <source>
        <dbReference type="SAM" id="SignalP"/>
    </source>
</evidence>
<feature type="chain" id="PRO_5020557178" evidence="3">
    <location>
        <begin position="22"/>
        <end position="389"/>
    </location>
</feature>
<dbReference type="InterPro" id="IPR013766">
    <property type="entry name" value="Thioredoxin_domain"/>
</dbReference>
<evidence type="ECO:0000259" key="4">
    <source>
        <dbReference type="PROSITE" id="PS51352"/>
    </source>
</evidence>
<keyword evidence="6" id="KW-1185">Reference proteome</keyword>
<reference evidence="5 6" key="1">
    <citation type="submission" date="2019-02" db="EMBL/GenBank/DDBJ databases">
        <title>Genomic Encyclopedia of Type Strains, Phase IV (KMG-IV): sequencing the most valuable type-strain genomes for metagenomic binning, comparative biology and taxonomic classification.</title>
        <authorList>
            <person name="Goeker M."/>
        </authorList>
    </citation>
    <scope>NUCLEOTIDE SEQUENCE [LARGE SCALE GENOMIC DNA]</scope>
    <source>
        <strain evidence="5 6">DSM 28825</strain>
    </source>
</reference>
<evidence type="ECO:0000256" key="2">
    <source>
        <dbReference type="ARBA" id="ARBA00023284"/>
    </source>
</evidence>
<dbReference type="SUPFAM" id="SSF52833">
    <property type="entry name" value="Thioredoxin-like"/>
    <property type="match status" value="1"/>
</dbReference>
<name>A0A4Q7VJY6_9BACT</name>
<evidence type="ECO:0000313" key="6">
    <source>
        <dbReference type="Proteomes" id="UP000293562"/>
    </source>
</evidence>
<sequence>MKKIILSLVALFVFASAFSQGIEFEHGTFSEALAKAKKENKIVFMDCYTTWCGPCKYLAKNVFTQDKIGAFFNKNFVNVKMDMESEAGKPLKETYQIKAFPTLLWLDADGNILQQMVGADAESLIATAKLALDSKNNWAALNKRFEKGERDVAFLQNFIMTSANSGIDVKEAVRIYFSSKKSEALINAKDAELITKVVTSTSDPIYLFVLKNKTRFYEVANQLQIDEFMEQIMLSDLKQSVPKGDKEAFAAKKKELIALDQEVGSKIFAYIDMSMLQRDPDQKKFYEAMANYGIKHDFDNSEHLFMYVQIISAAKEDIDKELVSKVVKMAKRSVELNANFENIDAYAYILNKSGQIEEAKIQAAKSIELAPEDQKKDLWSVKFLEGEEN</sequence>
<proteinExistence type="predicted"/>
<dbReference type="Gene3D" id="3.40.30.10">
    <property type="entry name" value="Glutaredoxin"/>
    <property type="match status" value="1"/>
</dbReference>
<evidence type="ECO:0000313" key="5">
    <source>
        <dbReference type="EMBL" id="RZT96424.1"/>
    </source>
</evidence>